<feature type="compositionally biased region" description="Low complexity" evidence="1">
    <location>
        <begin position="14"/>
        <end position="28"/>
    </location>
</feature>
<reference evidence="3" key="2">
    <citation type="journal article" date="2019" name="IMA Fungus">
        <title>Genome sequencing and comparison of five Tilletia species to identify candidate genes for the detection of regulated species infecting wheat.</title>
        <authorList>
            <person name="Nguyen H.D.T."/>
            <person name="Sultana T."/>
            <person name="Kesanakurti P."/>
            <person name="Hambleton S."/>
        </authorList>
    </citation>
    <scope>NUCLEOTIDE SEQUENCE</scope>
    <source>
        <strain evidence="3">DAOMC 238032</strain>
    </source>
</reference>
<organism evidence="3 4">
    <name type="scientific">Tilletia caries</name>
    <name type="common">wheat bunt fungus</name>
    <dbReference type="NCBI Taxonomy" id="13290"/>
    <lineage>
        <taxon>Eukaryota</taxon>
        <taxon>Fungi</taxon>
        <taxon>Dikarya</taxon>
        <taxon>Basidiomycota</taxon>
        <taxon>Ustilaginomycotina</taxon>
        <taxon>Exobasidiomycetes</taxon>
        <taxon>Tilletiales</taxon>
        <taxon>Tilletiaceae</taxon>
        <taxon>Tilletia</taxon>
    </lineage>
</organism>
<dbReference type="EMBL" id="LWDD02000285">
    <property type="protein sequence ID" value="KAE8262042.1"/>
    <property type="molecule type" value="Genomic_DNA"/>
</dbReference>
<feature type="compositionally biased region" description="Basic and acidic residues" evidence="1">
    <location>
        <begin position="447"/>
        <end position="487"/>
    </location>
</feature>
<sequence length="1689" mass="178388">MATASNSLRAGQLSRSSASTSPSSANPSPHRRRPRRRLMTEEISELSLSDHQQWPCSLNSPFLDLYGDEREDDDSVVLLAAVAAARAAAAATASVDGELPEGSAPSWPLITSGRRRNSISSSSSESLSDGEDTSSSGGGNRRRPGGRRGTAAASRWSSEWIEFRTMRPASDLARSASSFTLPTTAAAAATAGAEAPTFSATSSTFAARLLQLSRAAATSTSQLPLRDCPPPSLMAPARRHHHSHPYNHTSGLPEAAIDNRLVSTSNLSPASTLQPRTQRPGAAQRARNRSARVILLDSTTSPVLGGASAAVSSSQNTASSPFSPLSATADPAGTGANDATSSSNSRPPAVRTTSNDSAATNSALGSSIPLVRRRDHNAPFPRSEPRTAAARTDTIPRSLLIASNAALRDTPVLQSDAAASPTSAAEESGETEEGTSLMRRVMRRRRFDRERERERDRARERERERERQRDETRPLLEAEDRDGERRTSWSRPRWSLLSEQNSRVEALIMDWQLIEPTSASAENGPPVIRRSPSPIDPEADSSAQSGDDSVQPAADEIVTPVISAGLEPSSSSRTEGAQTAFQIPPWRIPSESTQPPVESRDLPSTSSGRPSNFAQSRPSSLLPARSSTFNVNVNLHRSSTTSSSSTSSSAVPTPVRDEFRARRSPRRLDSVTDADVQAFESHLAVLRASSLAGLSPPNVPVGGAGRMTPETGAGHGGVAHARSEGNSPESQSPASTIRLPVRSGSVVSGMSPSASVASRVEWRPASQSGQEVGPVDQSPQGTPETYFPTSRWFPPSMRRIGGGAADEPVAPDAVTSPGPTLLSPGIPTVDEVEQGRALARLQASQAETWTGSAAERDFQRLLNERDTSGSGGEGQAVDVAPAPAQDADPTGHEAVAHSDGSVTLAGLQSVFGTQTERLMNSEARLARLLAILRAPQVSERGDHGSAEREGSRAALESGRNRVDSDAAATRNALGDGEQTETLPTFRFTASRRERPVMQEGPMTMAELSTSNEAETKVDLLMEGDKVQLGTSGVELMQAIDSGAASLYRASIRSAFAARARYQSPAQPRLPSTSAEYPVQFEVWQANGQDVDNRAFKLNAPGGMLQDDWRTWRSGQTRSTSIVLRCLCLDPNLASGAATASTSSSSAGNLDIPSGSVNPDNVMEAYIRRQGERRAALAALTASATPLRRIQAAASTSTDGDDTSATSSSRSLRVTDRESLAAHAQHVQRFLELLHEELAVLEETFRRNSRPGGPSVRGIARNAATANASGPARSGASSSASSAVTSPLTSAIPGPVSISTYSARRAAATASTIARVQGLGSGAAGSLLPSQVRSLERLASTTGHGAERLAAVSSLDQTEIRALRDIIASQVLGTPRRTPRTDADGATEPFDGDSHELDPSLLEIGTSGTVVLPRLSLSEEEHELVQTCLDRALARSGTEDESGQEGSGLGFAPMGSPLKTLMQKRCDAFVRSALAAAGTERAALSRGRTFHLSSLEIRIARRRNGSQIEGLAFVSEEPMPCDIVQAFEKCDRSLLVEMLATSLGRHRPGSTLLAEEAARLESSGRGAGGEPDMMASLRRWTPAGYFKTGTGYVHLDFSTGTLSTSSSTSTSTTVQIRPDGRTSELGEYCVSGRFVTLVLFPVAASLGRARGGGRTAVTWTRTGTEGEEISVSFVAAKGFGMRSTPSGRIL</sequence>
<feature type="region of interest" description="Disordered" evidence="1">
    <location>
        <begin position="1137"/>
        <end position="1158"/>
    </location>
</feature>
<feature type="compositionally biased region" description="Low complexity" evidence="1">
    <location>
        <begin position="118"/>
        <end position="127"/>
    </location>
</feature>
<feature type="region of interest" description="Disordered" evidence="1">
    <location>
        <begin position="266"/>
        <end position="289"/>
    </location>
</feature>
<feature type="region of interest" description="Disordered" evidence="1">
    <location>
        <begin position="305"/>
        <end position="395"/>
    </location>
</feature>
<feature type="region of interest" description="Disordered" evidence="1">
    <location>
        <begin position="218"/>
        <end position="252"/>
    </location>
</feature>
<dbReference type="EMBL" id="CAJHJG010002662">
    <property type="protein sequence ID" value="CAD6921905.1"/>
    <property type="molecule type" value="Genomic_DNA"/>
</dbReference>
<feature type="compositionally biased region" description="Polar residues" evidence="1">
    <location>
        <begin position="266"/>
        <end position="277"/>
    </location>
</feature>
<reference evidence="3" key="1">
    <citation type="submission" date="2016-04" db="EMBL/GenBank/DDBJ databases">
        <authorList>
            <person name="Nguyen H.D."/>
            <person name="Kesanakurti P."/>
            <person name="Cullis J."/>
            <person name="Levesque C.A."/>
            <person name="Hambleton S."/>
        </authorList>
    </citation>
    <scope>NUCLEOTIDE SEQUENCE</scope>
    <source>
        <strain evidence="3">DAOMC 238032</strain>
    </source>
</reference>
<feature type="compositionally biased region" description="Low complexity" evidence="1">
    <location>
        <begin position="1137"/>
        <end position="1147"/>
    </location>
</feature>
<feature type="region of interest" description="Disordered" evidence="1">
    <location>
        <begin position="1190"/>
        <end position="1215"/>
    </location>
</feature>
<feature type="compositionally biased region" description="Polar residues" evidence="1">
    <location>
        <begin position="590"/>
        <end position="615"/>
    </location>
</feature>
<feature type="region of interest" description="Disordered" evidence="1">
    <location>
        <begin position="703"/>
        <end position="823"/>
    </location>
</feature>
<comment type="caution">
    <text evidence="3">The sequence shown here is derived from an EMBL/GenBank/DDBJ whole genome shotgun (WGS) entry which is preliminary data.</text>
</comment>
<evidence type="ECO:0000256" key="1">
    <source>
        <dbReference type="SAM" id="MobiDB-lite"/>
    </source>
</evidence>
<feature type="compositionally biased region" description="Basic and acidic residues" evidence="1">
    <location>
        <begin position="655"/>
        <end position="666"/>
    </location>
</feature>
<dbReference type="Proteomes" id="UP000836402">
    <property type="component" value="Unassembled WGS sequence"/>
</dbReference>
<feature type="compositionally biased region" description="Polar residues" evidence="1">
    <location>
        <begin position="46"/>
        <end position="60"/>
    </location>
</feature>
<feature type="compositionally biased region" description="Low complexity" evidence="1">
    <location>
        <begin position="1190"/>
        <end position="1208"/>
    </location>
</feature>
<proteinExistence type="predicted"/>
<dbReference type="Proteomes" id="UP000077671">
    <property type="component" value="Unassembled WGS sequence"/>
</dbReference>
<protein>
    <submittedName>
        <fullName evidence="3">Uncharacterized protein</fullName>
    </submittedName>
</protein>
<reference evidence="2" key="3">
    <citation type="submission" date="2020-10" db="EMBL/GenBank/DDBJ databases">
        <authorList>
            <person name="Sedaghatjoo S."/>
        </authorList>
    </citation>
    <scope>NUCLEOTIDE SEQUENCE</scope>
    <source>
        <strain evidence="2">AZH3</strain>
    </source>
</reference>
<keyword evidence="5" id="KW-1185">Reference proteome</keyword>
<name>A0A177VCT8_9BASI</name>
<feature type="compositionally biased region" description="Polar residues" evidence="1">
    <location>
        <begin position="724"/>
        <end position="735"/>
    </location>
</feature>
<feature type="region of interest" description="Disordered" evidence="1">
    <location>
        <begin position="1372"/>
        <end position="1394"/>
    </location>
</feature>
<feature type="region of interest" description="Disordered" evidence="1">
    <location>
        <begin position="93"/>
        <end position="154"/>
    </location>
</feature>
<accession>A0A177VCT8</accession>
<feature type="compositionally biased region" description="Low complexity" evidence="1">
    <location>
        <begin position="415"/>
        <end position="426"/>
    </location>
</feature>
<gene>
    <name evidence="3" type="ORF">A4X03_0g2764</name>
    <name evidence="2" type="ORF">JKIAZH3_G9728</name>
</gene>
<feature type="region of interest" description="Disordered" evidence="1">
    <location>
        <begin position="1263"/>
        <end position="1295"/>
    </location>
</feature>
<feature type="region of interest" description="Disordered" evidence="1">
    <location>
        <begin position="412"/>
        <end position="491"/>
    </location>
</feature>
<feature type="compositionally biased region" description="Polar residues" evidence="1">
    <location>
        <begin position="628"/>
        <end position="637"/>
    </location>
</feature>
<feature type="compositionally biased region" description="Low complexity" evidence="1">
    <location>
        <begin position="616"/>
        <end position="627"/>
    </location>
</feature>
<feature type="region of interest" description="Disordered" evidence="1">
    <location>
        <begin position="1"/>
        <end position="36"/>
    </location>
</feature>
<evidence type="ECO:0000313" key="5">
    <source>
        <dbReference type="Proteomes" id="UP000836402"/>
    </source>
</evidence>
<feature type="compositionally biased region" description="Polar residues" evidence="1">
    <location>
        <begin position="568"/>
        <end position="581"/>
    </location>
</feature>
<feature type="compositionally biased region" description="Polar residues" evidence="1">
    <location>
        <begin position="745"/>
        <end position="756"/>
    </location>
</feature>
<feature type="compositionally biased region" description="Polar residues" evidence="1">
    <location>
        <begin position="337"/>
        <end position="365"/>
    </location>
</feature>
<feature type="compositionally biased region" description="Polar residues" evidence="1">
    <location>
        <begin position="315"/>
        <end position="326"/>
    </location>
</feature>
<evidence type="ECO:0000313" key="2">
    <source>
        <dbReference type="EMBL" id="CAD6921905.1"/>
    </source>
</evidence>
<evidence type="ECO:0000313" key="3">
    <source>
        <dbReference type="EMBL" id="KAE8262042.1"/>
    </source>
</evidence>
<feature type="region of interest" description="Disordered" evidence="1">
    <location>
        <begin position="938"/>
        <end position="993"/>
    </location>
</feature>
<feature type="region of interest" description="Disordered" evidence="1">
    <location>
        <begin position="517"/>
        <end position="551"/>
    </location>
</feature>
<feature type="compositionally biased region" description="Low complexity" evidence="1">
    <location>
        <begin position="1265"/>
        <end position="1295"/>
    </location>
</feature>
<feature type="region of interest" description="Disordered" evidence="1">
    <location>
        <begin position="46"/>
        <end position="65"/>
    </location>
</feature>
<feature type="compositionally biased region" description="Low complexity" evidence="1">
    <location>
        <begin position="638"/>
        <end position="649"/>
    </location>
</feature>
<evidence type="ECO:0000313" key="4">
    <source>
        <dbReference type="Proteomes" id="UP000077671"/>
    </source>
</evidence>
<feature type="compositionally biased region" description="Basic and acidic residues" evidence="1">
    <location>
        <begin position="939"/>
        <end position="951"/>
    </location>
</feature>
<feature type="region of interest" description="Disordered" evidence="1">
    <location>
        <begin position="566"/>
        <end position="666"/>
    </location>
</feature>